<sequence length="106" mass="12309">MEEARIEEGIWGMNYLDETAWLVLFIGFCRQVHCSPIYTLGSSCKAAFCSVLKKPERNFQRVILRCNTIPSQTDFDRHESMQLEQHQHARGSAFTLERIAIMDVEK</sequence>
<comment type="caution">
    <text evidence="1">The sequence shown here is derived from an EMBL/GenBank/DDBJ whole genome shotgun (WGS) entry which is preliminary data.</text>
</comment>
<accession>A0A5D4TM23</accession>
<name>A0A5D4TM23_9BACI</name>
<dbReference type="Proteomes" id="UP000325054">
    <property type="component" value="Unassembled WGS sequence"/>
</dbReference>
<dbReference type="RefSeq" id="WP_148992748.1">
    <property type="nucleotide sequence ID" value="NZ_VTEW01000018.1"/>
</dbReference>
<reference evidence="1 2" key="1">
    <citation type="submission" date="2019-08" db="EMBL/GenBank/DDBJ databases">
        <title>Bacillus genomes from the desert of Cuatro Cienegas, Coahuila.</title>
        <authorList>
            <person name="Olmedo-Alvarez G."/>
        </authorList>
    </citation>
    <scope>NUCLEOTIDE SEQUENCE [LARGE SCALE GENOMIC DNA]</scope>
    <source>
        <strain evidence="1 2">CH451a_14T</strain>
    </source>
</reference>
<evidence type="ECO:0000313" key="2">
    <source>
        <dbReference type="Proteomes" id="UP000325054"/>
    </source>
</evidence>
<organism evidence="1 2">
    <name type="scientific">Rossellomorea aquimaris</name>
    <dbReference type="NCBI Taxonomy" id="189382"/>
    <lineage>
        <taxon>Bacteria</taxon>
        <taxon>Bacillati</taxon>
        <taxon>Bacillota</taxon>
        <taxon>Bacilli</taxon>
        <taxon>Bacillales</taxon>
        <taxon>Bacillaceae</taxon>
        <taxon>Rossellomorea</taxon>
    </lineage>
</organism>
<evidence type="ECO:0000313" key="1">
    <source>
        <dbReference type="EMBL" id="TYS75106.1"/>
    </source>
</evidence>
<proteinExistence type="predicted"/>
<dbReference type="AlphaFoldDB" id="A0A5D4TM23"/>
<dbReference type="EMBL" id="VTEW01000018">
    <property type="protein sequence ID" value="TYS75106.1"/>
    <property type="molecule type" value="Genomic_DNA"/>
</dbReference>
<protein>
    <submittedName>
        <fullName evidence="1">Uncharacterized protein</fullName>
    </submittedName>
</protein>
<gene>
    <name evidence="1" type="ORF">FZC80_18180</name>
</gene>